<dbReference type="KEGG" id="nps:KRR39_06975"/>
<evidence type="ECO:0000256" key="1">
    <source>
        <dbReference type="ARBA" id="ARBA00022553"/>
    </source>
</evidence>
<evidence type="ECO:0000259" key="3">
    <source>
        <dbReference type="Pfam" id="PF03088"/>
    </source>
</evidence>
<dbReference type="PANTHER" id="PTHR10426:SF88">
    <property type="entry name" value="ADIPOCYTE PLASMA MEMBRANE-ASSOCIATED PROTEIN HEMOMUCIN-RELATED"/>
    <property type="match status" value="1"/>
</dbReference>
<gene>
    <name evidence="4" type="ORF">KRR39_06975</name>
</gene>
<keyword evidence="1" id="KW-0597">Phosphoprotein</keyword>
<dbReference type="InterPro" id="IPR018119">
    <property type="entry name" value="Strictosidine_synth_cons-reg"/>
</dbReference>
<keyword evidence="2" id="KW-0325">Glycoprotein</keyword>
<reference evidence="4" key="1">
    <citation type="submission" date="2021-06" db="EMBL/GenBank/DDBJ databases">
        <title>Complete genome sequence of Nocardioides sp. G188.</title>
        <authorList>
            <person name="Im W.-T."/>
        </authorList>
    </citation>
    <scope>NUCLEOTIDE SEQUENCE</scope>
    <source>
        <strain evidence="4">G188</strain>
    </source>
</reference>
<dbReference type="Proteomes" id="UP000683575">
    <property type="component" value="Chromosome"/>
</dbReference>
<dbReference type="PANTHER" id="PTHR10426">
    <property type="entry name" value="STRICTOSIDINE SYNTHASE-RELATED"/>
    <property type="match status" value="1"/>
</dbReference>
<keyword evidence="5" id="KW-1185">Reference proteome</keyword>
<sequence>MTCSLTVIPVPGPGAEDVVVDADGWVLTGTADGAVFRVRPDGRRIDRVGDTGGRPLGLELLPDGRLLVCDARRGLLALDPRDGAVEELTTLVGGLPMEFCNNAAVHSGGDIWFSDSSRHYGIDRWKADLVENTASGRLLRRSPDGAVEVVLDGLRFANGVALAADESYVAVAETAGRTVVRHWLTGARQGQTDHLATDLPGYPDNISRGSDGLVWVSVASPTDPVVERLMTAPLPVRRLAWKVPARLQPRPKRTVRVLALDDTGAVVHDLSADASGFHLATGVREHDGRVWLGSLEEPAVAVLDVPR</sequence>
<evidence type="ECO:0000256" key="2">
    <source>
        <dbReference type="ARBA" id="ARBA00023180"/>
    </source>
</evidence>
<dbReference type="RefSeq" id="WP_216941342.1">
    <property type="nucleotide sequence ID" value="NZ_CP077062.1"/>
</dbReference>
<dbReference type="EMBL" id="CP077062">
    <property type="protein sequence ID" value="QWZ09496.1"/>
    <property type="molecule type" value="Genomic_DNA"/>
</dbReference>
<dbReference type="GO" id="GO:0016787">
    <property type="term" value="F:hydrolase activity"/>
    <property type="evidence" value="ECO:0007669"/>
    <property type="project" value="TreeGrafter"/>
</dbReference>
<dbReference type="Pfam" id="PF03088">
    <property type="entry name" value="Str_synth"/>
    <property type="match status" value="1"/>
</dbReference>
<evidence type="ECO:0000313" key="4">
    <source>
        <dbReference type="EMBL" id="QWZ09496.1"/>
    </source>
</evidence>
<name>A0A975T0Z8_9ACTN</name>
<dbReference type="AlphaFoldDB" id="A0A975T0Z8"/>
<protein>
    <submittedName>
        <fullName evidence="4">SMP-30/gluconolactonase/LRE family protein</fullName>
    </submittedName>
</protein>
<feature type="domain" description="Strictosidine synthase conserved region" evidence="3">
    <location>
        <begin position="105"/>
        <end position="186"/>
    </location>
</feature>
<dbReference type="GO" id="GO:0012505">
    <property type="term" value="C:endomembrane system"/>
    <property type="evidence" value="ECO:0007669"/>
    <property type="project" value="TreeGrafter"/>
</dbReference>
<proteinExistence type="predicted"/>
<evidence type="ECO:0000313" key="5">
    <source>
        <dbReference type="Proteomes" id="UP000683575"/>
    </source>
</evidence>
<organism evidence="4 5">
    <name type="scientific">Nocardioides panacis</name>
    <dbReference type="NCBI Taxonomy" id="2849501"/>
    <lineage>
        <taxon>Bacteria</taxon>
        <taxon>Bacillati</taxon>
        <taxon>Actinomycetota</taxon>
        <taxon>Actinomycetes</taxon>
        <taxon>Propionibacteriales</taxon>
        <taxon>Nocardioidaceae</taxon>
        <taxon>Nocardioides</taxon>
    </lineage>
</organism>
<dbReference type="Pfam" id="PF20067">
    <property type="entry name" value="SSL_N"/>
    <property type="match status" value="1"/>
</dbReference>
<accession>A0A975T0Z8</accession>